<accession>A0A0D2EMP3</accession>
<dbReference type="Pfam" id="PF00501">
    <property type="entry name" value="AMP-binding"/>
    <property type="match status" value="1"/>
</dbReference>
<dbReference type="GO" id="GO:0016405">
    <property type="term" value="F:CoA-ligase activity"/>
    <property type="evidence" value="ECO:0007669"/>
    <property type="project" value="TreeGrafter"/>
</dbReference>
<dbReference type="InterPro" id="IPR042099">
    <property type="entry name" value="ANL_N_sf"/>
</dbReference>
<dbReference type="InterPro" id="IPR000873">
    <property type="entry name" value="AMP-dep_synth/lig_dom"/>
</dbReference>
<reference evidence="3 4" key="1">
    <citation type="submission" date="2015-01" db="EMBL/GenBank/DDBJ databases">
        <title>The Genome Sequence of Fonsecaea pedrosoi CBS 271.37.</title>
        <authorList>
            <consortium name="The Broad Institute Genomics Platform"/>
            <person name="Cuomo C."/>
            <person name="de Hoog S."/>
            <person name="Gorbushina A."/>
            <person name="Stielow B."/>
            <person name="Teixiera M."/>
            <person name="Abouelleil A."/>
            <person name="Chapman S.B."/>
            <person name="Priest M."/>
            <person name="Young S.K."/>
            <person name="Wortman J."/>
            <person name="Nusbaum C."/>
            <person name="Birren B."/>
        </authorList>
    </citation>
    <scope>NUCLEOTIDE SEQUENCE [LARGE SCALE GENOMIC DNA]</scope>
    <source>
        <strain evidence="3 4">CBS 271.37</strain>
    </source>
</reference>
<dbReference type="PANTHER" id="PTHR24096">
    <property type="entry name" value="LONG-CHAIN-FATTY-ACID--COA LIGASE"/>
    <property type="match status" value="1"/>
</dbReference>
<dbReference type="InterPro" id="IPR020845">
    <property type="entry name" value="AMP-binding_CS"/>
</dbReference>
<dbReference type="Pfam" id="PF13193">
    <property type="entry name" value="AMP-binding_C"/>
    <property type="match status" value="1"/>
</dbReference>
<dbReference type="VEuPathDB" id="FungiDB:Z517_10409"/>
<dbReference type="Gene3D" id="3.40.50.12780">
    <property type="entry name" value="N-terminal domain of ligase-like"/>
    <property type="match status" value="1"/>
</dbReference>
<dbReference type="InterPro" id="IPR045851">
    <property type="entry name" value="AMP-bd_C_sf"/>
</dbReference>
<feature type="domain" description="AMP-binding enzyme C-terminal" evidence="2">
    <location>
        <begin position="476"/>
        <end position="558"/>
    </location>
</feature>
<dbReference type="PROSITE" id="PS00455">
    <property type="entry name" value="AMP_BINDING"/>
    <property type="match status" value="1"/>
</dbReference>
<proteinExistence type="predicted"/>
<protein>
    <submittedName>
        <fullName evidence="3">Uncharacterized protein</fullName>
    </submittedName>
</protein>
<sequence length="579" mass="64056">MVFYPMKWVPSLPEIPDTVPICDFMLDEQYGRSPYSQSKDAYTCGLTGKSVSARQQKEDVDSLSRALAKEFGWGVNEGTEYDKVVGIFALNTIDIMTLTWAIHRVNGISAPANAAFNSDELSYQLTNSGSKVLFTVMPLLQTALDAAAKSNIPRKNIYICEMPNDPPIPKEFKTLSQLTREGRSLSPLEPIKWEKGQGERQTAFLCYSSGTSGLPKGVMISHRNVIANTIQISTYDKPARDAIAPNYRDVALGLLPQSHIYGLIVICHCSTYRGDQVVILPKFDLTNYLTAIEKFKINTLYIVPPIIIAMVKNQDQTKKYDLSSVVSIFTGAAPLGKETAEELAAQFPAWQVRQGYGLTETCTVVCSTSPRDIWFGSSGCLLPGYQAKVMSAEGNEITGYNQPGELLVKSPSVVLGYLKNQKATMETFVDMPEGRFMRTGDEVEFRVSPNGNEHIWVVDRIKELIKVKGHQVAPAELEACLLNHHAVADCAVIPVSDDRAGEVPKAFVVKAKSVGLEESDALVKRDIIKYVEKEKARHKWLAGGVEFIDVIPKSASGKILRRLLRDREKEARRKAGAKL</sequence>
<dbReference type="AlphaFoldDB" id="A0A0D2EMP3"/>
<feature type="domain" description="AMP-dependent synthetase/ligase" evidence="1">
    <location>
        <begin position="41"/>
        <end position="418"/>
    </location>
</feature>
<dbReference type="HOGENOM" id="CLU_000022_59_2_1"/>
<evidence type="ECO:0000313" key="4">
    <source>
        <dbReference type="Proteomes" id="UP000053029"/>
    </source>
</evidence>
<dbReference type="RefSeq" id="XP_013279475.1">
    <property type="nucleotide sequence ID" value="XM_013424021.1"/>
</dbReference>
<name>A0A0D2EMP3_9EURO</name>
<dbReference type="PANTHER" id="PTHR24096:SF422">
    <property type="entry name" value="BCDNA.GH02901"/>
    <property type="match status" value="1"/>
</dbReference>
<dbReference type="Proteomes" id="UP000053029">
    <property type="component" value="Unassembled WGS sequence"/>
</dbReference>
<dbReference type="InterPro" id="IPR025110">
    <property type="entry name" value="AMP-bd_C"/>
</dbReference>
<gene>
    <name evidence="3" type="ORF">Z517_10409</name>
</gene>
<keyword evidence="4" id="KW-1185">Reference proteome</keyword>
<dbReference type="GeneID" id="25309899"/>
<dbReference type="OrthoDB" id="6509636at2759"/>
<dbReference type="Gene3D" id="3.30.300.30">
    <property type="match status" value="1"/>
</dbReference>
<dbReference type="SUPFAM" id="SSF56801">
    <property type="entry name" value="Acetyl-CoA synthetase-like"/>
    <property type="match status" value="1"/>
</dbReference>
<dbReference type="EMBL" id="KN846975">
    <property type="protein sequence ID" value="KIW75667.1"/>
    <property type="molecule type" value="Genomic_DNA"/>
</dbReference>
<evidence type="ECO:0000259" key="1">
    <source>
        <dbReference type="Pfam" id="PF00501"/>
    </source>
</evidence>
<dbReference type="STRING" id="1442368.A0A0D2EMP3"/>
<organism evidence="3 4">
    <name type="scientific">Fonsecaea pedrosoi CBS 271.37</name>
    <dbReference type="NCBI Taxonomy" id="1442368"/>
    <lineage>
        <taxon>Eukaryota</taxon>
        <taxon>Fungi</taxon>
        <taxon>Dikarya</taxon>
        <taxon>Ascomycota</taxon>
        <taxon>Pezizomycotina</taxon>
        <taxon>Eurotiomycetes</taxon>
        <taxon>Chaetothyriomycetidae</taxon>
        <taxon>Chaetothyriales</taxon>
        <taxon>Herpotrichiellaceae</taxon>
        <taxon>Fonsecaea</taxon>
    </lineage>
</organism>
<evidence type="ECO:0000259" key="2">
    <source>
        <dbReference type="Pfam" id="PF13193"/>
    </source>
</evidence>
<dbReference type="CDD" id="cd05911">
    <property type="entry name" value="Firefly_Luc_like"/>
    <property type="match status" value="1"/>
</dbReference>
<evidence type="ECO:0000313" key="3">
    <source>
        <dbReference type="EMBL" id="KIW75667.1"/>
    </source>
</evidence>